<sequence length="279" mass="32698">MKKVLLLIIICLISKFVYAQFPPAPQILDKKLCVDTAYIELLYSFKFKNLAGQKDFTEDIRKIQIGNHIVKDFSQIVFHYDSLATERTKKGLQTQNIPTQTYPCELYSDVENHLRKEKYRLMLNAGVLCYDSQWITPEWQFIPDDTIRLSNYLCNKAQINYAGRNYTAWYALDYPISYGPFKFWGLPGLIIKIEEESGLFIWELYKMNKVHSPIYKYKYDKEQNCTERSAKRTIDKMMSSPMSFLQSVGTKMMVRRSDGSFGAPSQNNQQEVYQPIELK</sequence>
<dbReference type="NCBIfam" id="TIGR01200">
    <property type="entry name" value="GLPGLI"/>
    <property type="match status" value="1"/>
</dbReference>
<accession>A0A096BUZ7</accession>
<dbReference type="Pfam" id="PF09697">
    <property type="entry name" value="Porph_ging"/>
    <property type="match status" value="1"/>
</dbReference>
<organism evidence="3 4">
    <name type="scientific">Prevotella disiens DNF00882</name>
    <dbReference type="NCBI Taxonomy" id="1401075"/>
    <lineage>
        <taxon>Bacteria</taxon>
        <taxon>Pseudomonadati</taxon>
        <taxon>Bacteroidota</taxon>
        <taxon>Bacteroidia</taxon>
        <taxon>Bacteroidales</taxon>
        <taxon>Prevotellaceae</taxon>
        <taxon>Prevotella</taxon>
    </lineage>
</organism>
<name>A0A096BUZ7_9BACT</name>
<evidence type="ECO:0000256" key="1">
    <source>
        <dbReference type="SAM" id="MobiDB-lite"/>
    </source>
</evidence>
<evidence type="ECO:0000256" key="2">
    <source>
        <dbReference type="SAM" id="SignalP"/>
    </source>
</evidence>
<feature type="chain" id="PRO_5001918436" description="GLPGLI family protein" evidence="2">
    <location>
        <begin position="20"/>
        <end position="279"/>
    </location>
</feature>
<feature type="signal peptide" evidence="2">
    <location>
        <begin position="1"/>
        <end position="19"/>
    </location>
</feature>
<feature type="region of interest" description="Disordered" evidence="1">
    <location>
        <begin position="259"/>
        <end position="279"/>
    </location>
</feature>
<gene>
    <name evidence="3" type="ORF">HMPREF0654_11245</name>
</gene>
<protein>
    <recommendedName>
        <fullName evidence="5">GLPGLI family protein</fullName>
    </recommendedName>
</protein>
<dbReference type="Proteomes" id="UP000029538">
    <property type="component" value="Unassembled WGS sequence"/>
</dbReference>
<dbReference type="InterPro" id="IPR005901">
    <property type="entry name" value="GLPGLI"/>
</dbReference>
<comment type="caution">
    <text evidence="3">The sequence shown here is derived from an EMBL/GenBank/DDBJ whole genome shotgun (WGS) entry which is preliminary data.</text>
</comment>
<proteinExistence type="predicted"/>
<evidence type="ECO:0000313" key="4">
    <source>
        <dbReference type="Proteomes" id="UP000029538"/>
    </source>
</evidence>
<keyword evidence="2" id="KW-0732">Signal</keyword>
<reference evidence="3 4" key="1">
    <citation type="submission" date="2014-07" db="EMBL/GenBank/DDBJ databases">
        <authorList>
            <person name="McCorrison J."/>
            <person name="Sanka R."/>
            <person name="Torralba M."/>
            <person name="Gillis M."/>
            <person name="Haft D.H."/>
            <person name="Methe B."/>
            <person name="Sutton G."/>
            <person name="Nelson K.E."/>
        </authorList>
    </citation>
    <scope>NUCLEOTIDE SEQUENCE [LARGE SCALE GENOMIC DNA]</scope>
    <source>
        <strain evidence="3 4">DNF00882</strain>
    </source>
</reference>
<evidence type="ECO:0000313" key="3">
    <source>
        <dbReference type="EMBL" id="KGF46567.1"/>
    </source>
</evidence>
<feature type="compositionally biased region" description="Polar residues" evidence="1">
    <location>
        <begin position="263"/>
        <end position="272"/>
    </location>
</feature>
<dbReference type="AlphaFoldDB" id="A0A096BUZ7"/>
<dbReference type="RefSeq" id="WP_008448438.1">
    <property type="nucleotide sequence ID" value="NZ_JRNR01000136.1"/>
</dbReference>
<dbReference type="EMBL" id="JRNR01000136">
    <property type="protein sequence ID" value="KGF46567.1"/>
    <property type="molecule type" value="Genomic_DNA"/>
</dbReference>
<evidence type="ECO:0008006" key="5">
    <source>
        <dbReference type="Google" id="ProtNLM"/>
    </source>
</evidence>